<dbReference type="EMBL" id="CP010992">
    <property type="protein sequence ID" value="AMO20806.1"/>
    <property type="molecule type" value="Genomic_DNA"/>
</dbReference>
<evidence type="ECO:0000313" key="5">
    <source>
        <dbReference type="EMBL" id="AMO20806.1"/>
    </source>
</evidence>
<feature type="region of interest" description="Disordered" evidence="4">
    <location>
        <begin position="318"/>
        <end position="341"/>
    </location>
</feature>
<reference evidence="6" key="1">
    <citation type="submission" date="2016-03" db="EMBL/GenBank/DDBJ databases">
        <title>Flavobacterium columnare strain B185, complete genome.</title>
        <authorList>
            <person name="Sundberg L.-R."/>
            <person name="Papponen P."/>
            <person name="Laanto E."/>
        </authorList>
    </citation>
    <scope>NUCLEOTIDE SEQUENCE [LARGE SCALE GENOMIC DNA]</scope>
    <source>
        <strain evidence="6">B185</strain>
    </source>
</reference>
<gene>
    <name evidence="5" type="ORF">UN65_11115</name>
</gene>
<keyword evidence="2" id="KW-0732">Signal</keyword>
<dbReference type="Gene3D" id="3.30.910.20">
    <property type="entry name" value="Skp domain"/>
    <property type="match status" value="1"/>
</dbReference>
<dbReference type="PANTHER" id="PTHR35089">
    <property type="entry name" value="CHAPERONE PROTEIN SKP"/>
    <property type="match status" value="1"/>
</dbReference>
<dbReference type="Proteomes" id="UP000304840">
    <property type="component" value="Chromosome"/>
</dbReference>
<proteinExistence type="inferred from homology"/>
<evidence type="ECO:0000256" key="2">
    <source>
        <dbReference type="ARBA" id="ARBA00022729"/>
    </source>
</evidence>
<name>A0AAI8CHG9_9FLAO</name>
<feature type="compositionally biased region" description="Basic and acidic residues" evidence="4">
    <location>
        <begin position="232"/>
        <end position="251"/>
    </location>
</feature>
<dbReference type="InterPro" id="IPR005632">
    <property type="entry name" value="Chaperone_Skp"/>
</dbReference>
<dbReference type="SMART" id="SM00935">
    <property type="entry name" value="OmpH"/>
    <property type="match status" value="1"/>
</dbReference>
<dbReference type="InterPro" id="IPR024930">
    <property type="entry name" value="Skp_dom_sf"/>
</dbReference>
<dbReference type="GeneID" id="60758323"/>
<dbReference type="SUPFAM" id="SSF111384">
    <property type="entry name" value="OmpH-like"/>
    <property type="match status" value="1"/>
</dbReference>
<feature type="coiled-coil region" evidence="3">
    <location>
        <begin position="45"/>
        <end position="105"/>
    </location>
</feature>
<sequence>MKRFLLILSLFTITNTIGQSKTGLKIGYIDMEYILENTPDYKEASSQLEEKAQKWKQDIETKKNTINKLKETLKSESALLTRELIKEREEEIKFQENQLLDYQQKRFGSRGDLALQKEAILKPVQDQVFNAVQDLAEKKQYDYIFDKSSAQMTMLFSAKRFDISDLIVRVITRAEKREELSKKQQKALEAKEAKEDEVAENVNLAERKKILDEKKSRREQILETKRLETEKKRKDYEEKRKKQLEEQEAKKNGTTIDSSPSNSLSQKSTTNPQSVNFNKREDKKINQDSIRIVREAARQELIEKNKKNLEERKKALEEKKKKILEEKEAQRKAQEDKKSTN</sequence>
<dbReference type="GO" id="GO:0051082">
    <property type="term" value="F:unfolded protein binding"/>
    <property type="evidence" value="ECO:0007669"/>
    <property type="project" value="InterPro"/>
</dbReference>
<keyword evidence="3" id="KW-0175">Coiled coil</keyword>
<dbReference type="GO" id="GO:0050821">
    <property type="term" value="P:protein stabilization"/>
    <property type="evidence" value="ECO:0007669"/>
    <property type="project" value="TreeGrafter"/>
</dbReference>
<dbReference type="AlphaFoldDB" id="A0AAI8CHG9"/>
<evidence type="ECO:0000256" key="4">
    <source>
        <dbReference type="SAM" id="MobiDB-lite"/>
    </source>
</evidence>
<feature type="region of interest" description="Disordered" evidence="4">
    <location>
        <begin position="232"/>
        <end position="291"/>
    </location>
</feature>
<evidence type="ECO:0000256" key="3">
    <source>
        <dbReference type="SAM" id="Coils"/>
    </source>
</evidence>
<dbReference type="Pfam" id="PF03938">
    <property type="entry name" value="OmpH"/>
    <property type="match status" value="1"/>
</dbReference>
<evidence type="ECO:0000313" key="6">
    <source>
        <dbReference type="Proteomes" id="UP000304840"/>
    </source>
</evidence>
<comment type="similarity">
    <text evidence="1">Belongs to the Skp family.</text>
</comment>
<feature type="compositionally biased region" description="Basic and acidic residues" evidence="4">
    <location>
        <begin position="278"/>
        <end position="291"/>
    </location>
</feature>
<dbReference type="PANTHER" id="PTHR35089:SF1">
    <property type="entry name" value="CHAPERONE PROTEIN SKP"/>
    <property type="match status" value="1"/>
</dbReference>
<organism evidence="5 6">
    <name type="scientific">Flavobacterium columnare</name>
    <dbReference type="NCBI Taxonomy" id="996"/>
    <lineage>
        <taxon>Bacteria</taxon>
        <taxon>Pseudomonadati</taxon>
        <taxon>Bacteroidota</taxon>
        <taxon>Flavobacteriia</taxon>
        <taxon>Flavobacteriales</taxon>
        <taxon>Flavobacteriaceae</taxon>
        <taxon>Flavobacterium</taxon>
    </lineage>
</organism>
<accession>A0AAI8CHG9</accession>
<dbReference type="GO" id="GO:0005829">
    <property type="term" value="C:cytosol"/>
    <property type="evidence" value="ECO:0007669"/>
    <property type="project" value="TreeGrafter"/>
</dbReference>
<protein>
    <submittedName>
        <fullName evidence="5">OmpH family outer membrane protein</fullName>
    </submittedName>
</protein>
<evidence type="ECO:0000256" key="1">
    <source>
        <dbReference type="ARBA" id="ARBA00009091"/>
    </source>
</evidence>
<feature type="compositionally biased region" description="Polar residues" evidence="4">
    <location>
        <begin position="252"/>
        <end position="277"/>
    </location>
</feature>
<dbReference type="RefSeq" id="WP_065212969.1">
    <property type="nucleotide sequence ID" value="NZ_CP010992.1"/>
</dbReference>
<reference evidence="5 6" key="2">
    <citation type="submission" date="2019-05" db="EMBL/GenBank/DDBJ databases">
        <authorList>
            <person name="Ravantti J.J."/>
        </authorList>
    </citation>
    <scope>NUCLEOTIDE SEQUENCE [LARGE SCALE GENOMIC DNA]</scope>
    <source>
        <strain evidence="5 6">B185</strain>
    </source>
</reference>